<dbReference type="OrthoDB" id="5471147at2"/>
<evidence type="ECO:0000256" key="1">
    <source>
        <dbReference type="SAM" id="Coils"/>
    </source>
</evidence>
<protein>
    <recommendedName>
        <fullName evidence="4">Lipoprotein</fullName>
    </recommendedName>
</protein>
<sequence>MTRFGAFIVCLGLALAGCATDPGNDPHSDGFFGGVRGLTSGDYDARQQQLHGERNQSLSELRALREENESLESTRRMKADEVAVQRRELASLKARNQAMARRIDQLARSKSATERHTAQLRHQQQQKLAQNIRKFESDLDMGQLTATQANARRLSLEREYNAIKEL</sequence>
<gene>
    <name evidence="2" type="ORF">BN873_350010</name>
</gene>
<evidence type="ECO:0000313" key="2">
    <source>
        <dbReference type="EMBL" id="CDI02748.1"/>
    </source>
</evidence>
<dbReference type="STRING" id="1400863.BN873_350010"/>
<name>W6M7Z4_9GAMM</name>
<comment type="caution">
    <text evidence="2">The sequence shown here is derived from an EMBL/GenBank/DDBJ whole genome shotgun (WGS) entry which is preliminary data.</text>
</comment>
<proteinExistence type="predicted"/>
<dbReference type="AlphaFoldDB" id="W6M7Z4"/>
<keyword evidence="3" id="KW-1185">Reference proteome</keyword>
<feature type="coiled-coil region" evidence="1">
    <location>
        <begin position="54"/>
        <end position="109"/>
    </location>
</feature>
<dbReference type="PROSITE" id="PS51257">
    <property type="entry name" value="PROKAR_LIPOPROTEIN"/>
    <property type="match status" value="1"/>
</dbReference>
<reference evidence="2" key="1">
    <citation type="submission" date="2013-07" db="EMBL/GenBank/DDBJ databases">
        <authorList>
            <person name="McIlroy S."/>
        </authorList>
    </citation>
    <scope>NUCLEOTIDE SEQUENCE [LARGE SCALE GENOMIC DNA]</scope>
    <source>
        <strain evidence="2">Run_A_D11</strain>
    </source>
</reference>
<dbReference type="EMBL" id="CBTJ020000042">
    <property type="protein sequence ID" value="CDI02748.1"/>
    <property type="molecule type" value="Genomic_DNA"/>
</dbReference>
<dbReference type="Proteomes" id="UP000035760">
    <property type="component" value="Unassembled WGS sequence"/>
</dbReference>
<evidence type="ECO:0008006" key="4">
    <source>
        <dbReference type="Google" id="ProtNLM"/>
    </source>
</evidence>
<evidence type="ECO:0000313" key="3">
    <source>
        <dbReference type="Proteomes" id="UP000035760"/>
    </source>
</evidence>
<dbReference type="RefSeq" id="WP_048673223.1">
    <property type="nucleotide sequence ID" value="NZ_CBTJ020000042.1"/>
</dbReference>
<accession>W6M7Z4</accession>
<organism evidence="2 3">
    <name type="scientific">Candidatus Competibacter denitrificans Run_A_D11</name>
    <dbReference type="NCBI Taxonomy" id="1400863"/>
    <lineage>
        <taxon>Bacteria</taxon>
        <taxon>Pseudomonadati</taxon>
        <taxon>Pseudomonadota</taxon>
        <taxon>Gammaproteobacteria</taxon>
        <taxon>Candidatus Competibacteraceae</taxon>
        <taxon>Candidatus Competibacter</taxon>
    </lineage>
</organism>
<keyword evidence="1" id="KW-0175">Coiled coil</keyword>
<reference evidence="2" key="2">
    <citation type="submission" date="2014-03" db="EMBL/GenBank/DDBJ databases">
        <title>Candidatus Competibacter-lineage genomes retrieved from metagenomes reveal functional metabolic diversity.</title>
        <authorList>
            <person name="McIlroy S.J."/>
            <person name="Albertsen M."/>
            <person name="Andresen E.K."/>
            <person name="Saunders A.M."/>
            <person name="Kristiansen R."/>
            <person name="Stokholm-Bjerregaard M."/>
            <person name="Nielsen K.L."/>
            <person name="Nielsen P.H."/>
        </authorList>
    </citation>
    <scope>NUCLEOTIDE SEQUENCE</scope>
    <source>
        <strain evidence="2">Run_A_D11</strain>
    </source>
</reference>